<dbReference type="AlphaFoldDB" id="A0A2K6B3G5"/>
<reference evidence="1" key="1">
    <citation type="submission" date="2025-08" db="UniProtKB">
        <authorList>
            <consortium name="Ensembl"/>
        </authorList>
    </citation>
    <scope>IDENTIFICATION</scope>
</reference>
<accession>A0A2K6B3G5</accession>
<keyword evidence="2" id="KW-1185">Reference proteome</keyword>
<dbReference type="Bgee" id="ENSMNEG00000026560">
    <property type="expression patterns" value="Expressed in cerebellum and 2 other cell types or tissues"/>
</dbReference>
<evidence type="ECO:0000313" key="2">
    <source>
        <dbReference type="Proteomes" id="UP000233120"/>
    </source>
</evidence>
<evidence type="ECO:0000313" key="1">
    <source>
        <dbReference type="Ensembl" id="ENSMNEP00000005935.1"/>
    </source>
</evidence>
<proteinExistence type="predicted"/>
<name>A0A2K6B3G5_MACNE</name>
<reference evidence="1" key="2">
    <citation type="submission" date="2025-09" db="UniProtKB">
        <authorList>
            <consortium name="Ensembl"/>
        </authorList>
    </citation>
    <scope>IDENTIFICATION</scope>
</reference>
<organism evidence="1 2">
    <name type="scientific">Macaca nemestrina</name>
    <name type="common">Pig-tailed macaque</name>
    <dbReference type="NCBI Taxonomy" id="9545"/>
    <lineage>
        <taxon>Eukaryota</taxon>
        <taxon>Metazoa</taxon>
        <taxon>Chordata</taxon>
        <taxon>Craniata</taxon>
        <taxon>Vertebrata</taxon>
        <taxon>Euteleostomi</taxon>
        <taxon>Mammalia</taxon>
        <taxon>Eutheria</taxon>
        <taxon>Euarchontoglires</taxon>
        <taxon>Primates</taxon>
        <taxon>Haplorrhini</taxon>
        <taxon>Catarrhini</taxon>
        <taxon>Cercopithecidae</taxon>
        <taxon>Cercopithecinae</taxon>
        <taxon>Macaca</taxon>
    </lineage>
</organism>
<protein>
    <submittedName>
        <fullName evidence="1">Uncharacterized protein</fullName>
    </submittedName>
</protein>
<dbReference type="Ensembl" id="ENSMNET00000029135.1">
    <property type="protein sequence ID" value="ENSMNEP00000005935.1"/>
    <property type="gene ID" value="ENSMNEG00000026560.1"/>
</dbReference>
<dbReference type="Proteomes" id="UP000233120">
    <property type="component" value="Unassembled WGS sequence"/>
</dbReference>
<dbReference type="OMA" id="PECMLMK"/>
<dbReference type="GeneTree" id="ENSGT00910000147959"/>
<sequence length="127" mass="14311">MFLAGGLHLQVPECMLMKPLATDGMVLENLHQEIGFSLLQLSPVTCSSQNKKYSEEARSWEPTKLQNSTDGLIVQSLGGWRVLPHLIIPSLMVSASWGWNIHQNQATSTFYAWKIQGSSKPWIWPLF</sequence>